<organism evidence="13 14">
    <name type="scientific">Lachancea mirantina</name>
    <dbReference type="NCBI Taxonomy" id="1230905"/>
    <lineage>
        <taxon>Eukaryota</taxon>
        <taxon>Fungi</taxon>
        <taxon>Dikarya</taxon>
        <taxon>Ascomycota</taxon>
        <taxon>Saccharomycotina</taxon>
        <taxon>Saccharomycetes</taxon>
        <taxon>Saccharomycetales</taxon>
        <taxon>Saccharomycetaceae</taxon>
        <taxon>Lachancea</taxon>
    </lineage>
</organism>
<evidence type="ECO:0000256" key="10">
    <source>
        <dbReference type="ARBA" id="ARBA00023128"/>
    </source>
</evidence>
<evidence type="ECO:0000256" key="8">
    <source>
        <dbReference type="ARBA" id="ARBA00022989"/>
    </source>
</evidence>
<keyword evidence="5" id="KW-0812">Transmembrane</keyword>
<dbReference type="Pfam" id="PF11711">
    <property type="entry name" value="Tim54"/>
    <property type="match status" value="1"/>
</dbReference>
<dbReference type="PANTHER" id="PTHR12358:SF101">
    <property type="entry name" value="MITOCHONDRIAL IMPORT INNER MEMBRANE TRANSLOCASE SUBUNIT TIM54"/>
    <property type="match status" value="1"/>
</dbReference>
<proteinExistence type="inferred from homology"/>
<name>A0A1G4KHC8_9SACH</name>
<dbReference type="EMBL" id="LT598468">
    <property type="protein sequence ID" value="SCV03836.1"/>
    <property type="molecule type" value="Genomic_DNA"/>
</dbReference>
<keyword evidence="11" id="KW-0472">Membrane</keyword>
<comment type="similarity">
    <text evidence="2">Belongs to the TIM54 family.</text>
</comment>
<evidence type="ECO:0000256" key="7">
    <source>
        <dbReference type="ARBA" id="ARBA00022927"/>
    </source>
</evidence>
<evidence type="ECO:0000313" key="13">
    <source>
        <dbReference type="EMBL" id="SCV03836.1"/>
    </source>
</evidence>
<keyword evidence="8" id="KW-1133">Transmembrane helix</keyword>
<evidence type="ECO:0000256" key="6">
    <source>
        <dbReference type="ARBA" id="ARBA00022792"/>
    </source>
</evidence>
<accession>A0A1G4KHC8</accession>
<reference evidence="14" key="1">
    <citation type="submission" date="2016-03" db="EMBL/GenBank/DDBJ databases">
        <authorList>
            <person name="Devillers H."/>
        </authorList>
    </citation>
    <scope>NUCLEOTIDE SEQUENCE [LARGE SCALE GENOMIC DNA]</scope>
</reference>
<keyword evidence="14" id="KW-1185">Reference proteome</keyword>
<dbReference type="InterPro" id="IPR050187">
    <property type="entry name" value="Lipid_Phosphate_FormReg"/>
</dbReference>
<protein>
    <recommendedName>
        <fullName evidence="3">Mitochondrial import inner membrane translocase subunit TIM54</fullName>
    </recommendedName>
</protein>
<dbReference type="GO" id="GO:0005743">
    <property type="term" value="C:mitochondrial inner membrane"/>
    <property type="evidence" value="ECO:0007669"/>
    <property type="project" value="UniProtKB-SubCell"/>
</dbReference>
<keyword evidence="9" id="KW-0811">Translocation</keyword>
<evidence type="ECO:0000256" key="5">
    <source>
        <dbReference type="ARBA" id="ARBA00022692"/>
    </source>
</evidence>
<comment type="subcellular location">
    <subcellularLocation>
        <location evidence="1">Mitochondrion inner membrane</location>
        <topology evidence="1">Single-pass membrane protein</topology>
    </subcellularLocation>
</comment>
<feature type="region of interest" description="Disordered" evidence="12">
    <location>
        <begin position="265"/>
        <end position="310"/>
    </location>
</feature>
<sequence length="446" mass="50882">MVDGTASSAPDAHKPAARKTGYSNPAFRAMGLPALRLPSRNWMIFWSSLTLVISGIVYDKHQQKKVREKWCDLVAPLSQGTLRIDRKPRKITVFVAPPPNDYLDTSMFVWRRFVKPVLFAAGVDYEVFTEEKQGLIRFEVAQRVRDLRKELREYDARLKALEQEKRPWNKIKHTVFKVWPSNRGSQVQDDETEMLLAKKFKAEFDFRNVLGPFYQNRDVTAQISSEDALVANPVYAGGVIILGRGAYKEYVTGLCEGILGPLEPPKPAEMAVPDDTEPPVATSGNPEIESKDESKEQTTQPEETDNVLQPFITSDNYSSASFPSELSGVTVREPDTKIPAIFHQPILMLSIPHLVGFLNIPERIYRFYNRRTDAERYCRATASCVLQKIRPFESSDLKLGLEEEDDWPKKWVEQAKQRNSDWVKPLVADERVTKLLSVYDDEQVTK</sequence>
<evidence type="ECO:0000256" key="2">
    <source>
        <dbReference type="ARBA" id="ARBA00006355"/>
    </source>
</evidence>
<evidence type="ECO:0000256" key="9">
    <source>
        <dbReference type="ARBA" id="ARBA00023010"/>
    </source>
</evidence>
<evidence type="ECO:0000256" key="4">
    <source>
        <dbReference type="ARBA" id="ARBA00022448"/>
    </source>
</evidence>
<dbReference type="GO" id="GO:0015031">
    <property type="term" value="P:protein transport"/>
    <property type="evidence" value="ECO:0007669"/>
    <property type="project" value="UniProtKB-KW"/>
</dbReference>
<evidence type="ECO:0000256" key="12">
    <source>
        <dbReference type="SAM" id="MobiDB-lite"/>
    </source>
</evidence>
<evidence type="ECO:0000313" key="14">
    <source>
        <dbReference type="Proteomes" id="UP000191024"/>
    </source>
</evidence>
<keyword evidence="10" id="KW-0496">Mitochondrion</keyword>
<dbReference type="STRING" id="1230905.A0A1G4KHC8"/>
<keyword evidence="4" id="KW-0813">Transport</keyword>
<dbReference type="InterPro" id="IPR021056">
    <property type="entry name" value="Mt_import_IM_translocase_Tim54"/>
</dbReference>
<dbReference type="Proteomes" id="UP000191024">
    <property type="component" value="Chromosome H"/>
</dbReference>
<evidence type="ECO:0000256" key="3">
    <source>
        <dbReference type="ARBA" id="ARBA00020796"/>
    </source>
</evidence>
<evidence type="ECO:0000256" key="11">
    <source>
        <dbReference type="ARBA" id="ARBA00023136"/>
    </source>
</evidence>
<dbReference type="OrthoDB" id="5598305at2759"/>
<keyword evidence="6" id="KW-0999">Mitochondrion inner membrane</keyword>
<dbReference type="PANTHER" id="PTHR12358">
    <property type="entry name" value="SPHINGOSINE KINASE"/>
    <property type="match status" value="1"/>
</dbReference>
<evidence type="ECO:0000256" key="1">
    <source>
        <dbReference type="ARBA" id="ARBA00004434"/>
    </source>
</evidence>
<dbReference type="AlphaFoldDB" id="A0A1G4KHC8"/>
<keyword evidence="7" id="KW-0653">Protein transport</keyword>
<gene>
    <name evidence="13" type="ORF">LAMI_0H11342G</name>
</gene>